<evidence type="ECO:0000259" key="4">
    <source>
        <dbReference type="PROSITE" id="PS51186"/>
    </source>
</evidence>
<dbReference type="InterPro" id="IPR000182">
    <property type="entry name" value="GNAT_dom"/>
</dbReference>
<keyword evidence="6" id="KW-1185">Reference proteome</keyword>
<reference evidence="5" key="1">
    <citation type="submission" date="2023-07" db="EMBL/GenBank/DDBJ databases">
        <title>Genomic Encyclopedia of Type Strains, Phase IV (KMG-IV): sequencing the most valuable type-strain genomes for metagenomic binning, comparative biology and taxonomic classification.</title>
        <authorList>
            <person name="Goeker M."/>
        </authorList>
    </citation>
    <scope>NUCLEOTIDE SEQUENCE [LARGE SCALE GENOMIC DNA]</scope>
    <source>
        <strain evidence="5">JSM 076093</strain>
    </source>
</reference>
<keyword evidence="1 5" id="KW-0808">Transferase</keyword>
<organism evidence="5 6">
    <name type="scientific">Guptibacillus hwajinpoensis</name>
    <dbReference type="NCBI Taxonomy" id="208199"/>
    <lineage>
        <taxon>Bacteria</taxon>
        <taxon>Bacillati</taxon>
        <taxon>Bacillota</taxon>
        <taxon>Bacilli</taxon>
        <taxon>Bacillales</taxon>
        <taxon>Guptibacillaceae</taxon>
        <taxon>Guptibacillus</taxon>
    </lineage>
</organism>
<dbReference type="GeneID" id="301326009"/>
<dbReference type="PROSITE" id="PS51186">
    <property type="entry name" value="GNAT"/>
    <property type="match status" value="1"/>
</dbReference>
<dbReference type="Gene3D" id="3.40.630.30">
    <property type="match status" value="1"/>
</dbReference>
<evidence type="ECO:0000313" key="5">
    <source>
        <dbReference type="EMBL" id="MDQ0481843.1"/>
    </source>
</evidence>
<proteinExistence type="inferred from homology"/>
<dbReference type="PANTHER" id="PTHR43792">
    <property type="entry name" value="GNAT FAMILY, PUTATIVE (AFU_ORTHOLOGUE AFUA_3G00765)-RELATED-RELATED"/>
    <property type="match status" value="1"/>
</dbReference>
<comment type="similarity">
    <text evidence="3">Belongs to the acetyltransferase family. RimJ subfamily.</text>
</comment>
<dbReference type="EMBL" id="JAUSWM010000001">
    <property type="protein sequence ID" value="MDQ0481843.1"/>
    <property type="molecule type" value="Genomic_DNA"/>
</dbReference>
<evidence type="ECO:0000256" key="3">
    <source>
        <dbReference type="ARBA" id="ARBA00038502"/>
    </source>
</evidence>
<keyword evidence="2 5" id="KW-0012">Acyltransferase</keyword>
<dbReference type="SUPFAM" id="SSF55729">
    <property type="entry name" value="Acyl-CoA N-acyltransferases (Nat)"/>
    <property type="match status" value="1"/>
</dbReference>
<dbReference type="EC" id="2.3.1.267" evidence="5"/>
<accession>A0ABU0JXN5</accession>
<evidence type="ECO:0000313" key="6">
    <source>
        <dbReference type="Proteomes" id="UP001226720"/>
    </source>
</evidence>
<dbReference type="PANTHER" id="PTHR43792:SF8">
    <property type="entry name" value="[RIBOSOMAL PROTEIN US5]-ALANINE N-ACETYLTRANSFERASE"/>
    <property type="match status" value="1"/>
</dbReference>
<dbReference type="InterPro" id="IPR016181">
    <property type="entry name" value="Acyl_CoA_acyltransferase"/>
</dbReference>
<dbReference type="RefSeq" id="WP_301550715.1">
    <property type="nucleotide sequence ID" value="NZ_JAQRMZ010000002.1"/>
</dbReference>
<dbReference type="Pfam" id="PF13302">
    <property type="entry name" value="Acetyltransf_3"/>
    <property type="match status" value="1"/>
</dbReference>
<sequence length="169" mass="19473">MDISIEKLQLPDARNLFEFEMVNREYFEEMVPSRGDEFYNYDTFMERLGSLLKEQAQGLSSFFLIKNNDGLILGRINIADIDEFKSLGYIGYRVGKDHIGKGLAQLALKLLADKMRNEGFERLLAKTTSNNIASQRILEKNGFIKRSTGDEEIMMNGQSVNFVHFIRFL</sequence>
<dbReference type="InterPro" id="IPR051531">
    <property type="entry name" value="N-acetyltransferase"/>
</dbReference>
<dbReference type="Proteomes" id="UP001226720">
    <property type="component" value="Unassembled WGS sequence"/>
</dbReference>
<protein>
    <submittedName>
        <fullName evidence="5">Ribosomal-protein-alanine N-acetyltransferase</fullName>
        <ecNumber evidence="5">2.3.1.267</ecNumber>
    </submittedName>
</protein>
<feature type="domain" description="N-acetyltransferase" evidence="4">
    <location>
        <begin position="17"/>
        <end position="167"/>
    </location>
</feature>
<evidence type="ECO:0000256" key="2">
    <source>
        <dbReference type="ARBA" id="ARBA00023315"/>
    </source>
</evidence>
<comment type="caution">
    <text evidence="5">The sequence shown here is derived from an EMBL/GenBank/DDBJ whole genome shotgun (WGS) entry which is preliminary data.</text>
</comment>
<gene>
    <name evidence="5" type="ORF">QO000_000796</name>
</gene>
<name>A0ABU0JXN5_9BACL</name>
<evidence type="ECO:0000256" key="1">
    <source>
        <dbReference type="ARBA" id="ARBA00022679"/>
    </source>
</evidence>
<dbReference type="GO" id="GO:0008999">
    <property type="term" value="F:protein-N-terminal-alanine acetyltransferase activity"/>
    <property type="evidence" value="ECO:0007669"/>
    <property type="project" value="UniProtKB-EC"/>
</dbReference>